<keyword evidence="5" id="KW-0325">Glycoprotein</keyword>
<protein>
    <recommendedName>
        <fullName evidence="6">Chitin-binding type-2 domain-containing protein</fullName>
    </recommendedName>
</protein>
<dbReference type="InterPro" id="IPR051940">
    <property type="entry name" value="Chitin_bind-dev_reg"/>
</dbReference>
<dbReference type="RefSeq" id="XP_044313604.1">
    <property type="nucleotide sequence ID" value="XM_044457669.1"/>
</dbReference>
<evidence type="ECO:0000256" key="1">
    <source>
        <dbReference type="ARBA" id="ARBA00022669"/>
    </source>
</evidence>
<evidence type="ECO:0000256" key="4">
    <source>
        <dbReference type="ARBA" id="ARBA00023157"/>
    </source>
</evidence>
<dbReference type="Pfam" id="PF01607">
    <property type="entry name" value="CBM_14"/>
    <property type="match status" value="2"/>
</dbReference>
<sequence>MQPIITEPSAPIDHCPTYDDPNHVVMLPYPKDCRKYYTCQKGQAFEHQCPENLYWSQMTYRCDYREYSSCKSDDPPKPSNEVTYSPFPGDCSRYYETRIHRCDQNLQWSSLYQQCVAPGYANCQDYPVPIPPTNPLPPIDPIPTAATPPSEDWTSTEPNYLPTDPLSLCRNSVFNAYIPYPGDCRKFIHCGPTANVLTCPGSLFWNPGQLSCSTYSPGCQY</sequence>
<feature type="domain" description="Chitin-binding type-2" evidence="6">
    <location>
        <begin position="12"/>
        <end position="72"/>
    </location>
</feature>
<dbReference type="GeneID" id="123037384"/>
<dbReference type="PROSITE" id="PS50940">
    <property type="entry name" value="CHIT_BIND_II"/>
    <property type="match status" value="2"/>
</dbReference>
<evidence type="ECO:0000259" key="6">
    <source>
        <dbReference type="PROSITE" id="PS50940"/>
    </source>
</evidence>
<dbReference type="InterPro" id="IPR036508">
    <property type="entry name" value="Chitin-bd_dom_sf"/>
</dbReference>
<evidence type="ECO:0000256" key="3">
    <source>
        <dbReference type="ARBA" id="ARBA00022737"/>
    </source>
</evidence>
<dbReference type="InterPro" id="IPR002557">
    <property type="entry name" value="Chitin-bd_dom"/>
</dbReference>
<dbReference type="PANTHER" id="PTHR23301">
    <property type="entry name" value="CHITIN BINDING PERITROPHIN-A"/>
    <property type="match status" value="1"/>
</dbReference>
<dbReference type="PANTHER" id="PTHR23301:SF0">
    <property type="entry name" value="CHITIN-BINDING TYPE-2 DOMAIN-CONTAINING PROTEIN-RELATED"/>
    <property type="match status" value="1"/>
</dbReference>
<proteinExistence type="predicted"/>
<accession>A0ABM5J452</accession>
<dbReference type="Proteomes" id="UP001652680">
    <property type="component" value="Unassembled WGS sequence"/>
</dbReference>
<reference evidence="7" key="2">
    <citation type="submission" date="2025-05" db="UniProtKB">
        <authorList>
            <consortium name="EnsemblMetazoa"/>
        </authorList>
    </citation>
    <scope>IDENTIFICATION</scope>
</reference>
<dbReference type="SMART" id="SM00494">
    <property type="entry name" value="ChtBD2"/>
    <property type="match status" value="3"/>
</dbReference>
<keyword evidence="2" id="KW-0732">Signal</keyword>
<organism evidence="7 8">
    <name type="scientific">Drosophila rhopaloa</name>
    <name type="common">Fruit fly</name>
    <dbReference type="NCBI Taxonomy" id="1041015"/>
    <lineage>
        <taxon>Eukaryota</taxon>
        <taxon>Metazoa</taxon>
        <taxon>Ecdysozoa</taxon>
        <taxon>Arthropoda</taxon>
        <taxon>Hexapoda</taxon>
        <taxon>Insecta</taxon>
        <taxon>Pterygota</taxon>
        <taxon>Neoptera</taxon>
        <taxon>Endopterygota</taxon>
        <taxon>Diptera</taxon>
        <taxon>Brachycera</taxon>
        <taxon>Muscomorpha</taxon>
        <taxon>Ephydroidea</taxon>
        <taxon>Drosophilidae</taxon>
        <taxon>Drosophila</taxon>
        <taxon>Sophophora</taxon>
    </lineage>
</organism>
<reference evidence="8" key="1">
    <citation type="journal article" date="2021" name="Elife">
        <title>Highly contiguous assemblies of 101 drosophilid genomes.</title>
        <authorList>
            <person name="Kim B.Y."/>
            <person name="Wang J.R."/>
            <person name="Miller D.E."/>
            <person name="Barmina O."/>
            <person name="Delaney E."/>
            <person name="Thompson A."/>
            <person name="Comeault A.A."/>
            <person name="Peede D."/>
            <person name="D'Agostino E.R."/>
            <person name="Pelaez J."/>
            <person name="Aguilar J.M."/>
            <person name="Haji D."/>
            <person name="Matsunaga T."/>
            <person name="Armstrong E.E."/>
            <person name="Zych M."/>
            <person name="Ogawa Y."/>
            <person name="Stamenkovic-Radak M."/>
            <person name="Jelic M."/>
            <person name="Veselinovic M.S."/>
            <person name="Tanaskovic M."/>
            <person name="Eric P."/>
            <person name="Gao J.J."/>
            <person name="Katoh T.K."/>
            <person name="Toda M.J."/>
            <person name="Watabe H."/>
            <person name="Watada M."/>
            <person name="Davis J.S."/>
            <person name="Moyle L.C."/>
            <person name="Manoli G."/>
            <person name="Bertolini E."/>
            <person name="Kostal V."/>
            <person name="Hawley R.S."/>
            <person name="Takahashi A."/>
            <person name="Jones C.D."/>
            <person name="Price D.K."/>
            <person name="Whiteman N."/>
            <person name="Kopp A."/>
            <person name="Matute D.R."/>
            <person name="Petrov D.A."/>
        </authorList>
    </citation>
    <scope>NUCLEOTIDE SEQUENCE [LARGE SCALE GENOMIC DNA]</scope>
</reference>
<dbReference type="EnsemblMetazoa" id="XM_044457669.1">
    <property type="protein sequence ID" value="XP_044313604.1"/>
    <property type="gene ID" value="LOC123037384"/>
</dbReference>
<keyword evidence="4" id="KW-1015">Disulfide bond</keyword>
<keyword evidence="8" id="KW-1185">Reference proteome</keyword>
<evidence type="ECO:0000313" key="8">
    <source>
        <dbReference type="Proteomes" id="UP001652680"/>
    </source>
</evidence>
<name>A0ABM5J452_DRORH</name>
<evidence type="ECO:0000256" key="2">
    <source>
        <dbReference type="ARBA" id="ARBA00022729"/>
    </source>
</evidence>
<evidence type="ECO:0000256" key="5">
    <source>
        <dbReference type="ARBA" id="ARBA00023180"/>
    </source>
</evidence>
<dbReference type="SUPFAM" id="SSF57625">
    <property type="entry name" value="Invertebrate chitin-binding proteins"/>
    <property type="match status" value="3"/>
</dbReference>
<dbReference type="Gene3D" id="2.170.140.10">
    <property type="entry name" value="Chitin binding domain"/>
    <property type="match status" value="1"/>
</dbReference>
<evidence type="ECO:0000313" key="7">
    <source>
        <dbReference type="EnsemblMetazoa" id="XP_044313604.1"/>
    </source>
</evidence>
<feature type="domain" description="Chitin-binding type-2" evidence="6">
    <location>
        <begin position="166"/>
        <end position="221"/>
    </location>
</feature>
<keyword evidence="3" id="KW-0677">Repeat</keyword>
<keyword evidence="1" id="KW-0147">Chitin-binding</keyword>